<protein>
    <submittedName>
        <fullName evidence="3">Addiction module HigA family antidote</fullName>
    </submittedName>
</protein>
<comment type="caution">
    <text evidence="3">The sequence shown here is derived from an EMBL/GenBank/DDBJ whole genome shotgun (WGS) entry which is preliminary data.</text>
</comment>
<dbReference type="EMBL" id="JAASRM010000001">
    <property type="protein sequence ID" value="NIK88679.1"/>
    <property type="molecule type" value="Genomic_DNA"/>
</dbReference>
<proteinExistence type="predicted"/>
<gene>
    <name evidence="3" type="ORF">FHS83_001997</name>
</gene>
<accession>A0A846MZK4</accession>
<dbReference type="SUPFAM" id="SSF47413">
    <property type="entry name" value="lambda repressor-like DNA-binding domains"/>
    <property type="match status" value="1"/>
</dbReference>
<sequence length="82" mass="9038">MLELNLSVSEAARQLGVSRQTLHSIISGRSAVTAEMALRFGRFCGNGPGLWLRMQQAFDLWQAEKALEGEIDKIPTHKVAAE</sequence>
<dbReference type="InterPro" id="IPR013430">
    <property type="entry name" value="Toxin_antidote_HigA"/>
</dbReference>
<evidence type="ECO:0000256" key="1">
    <source>
        <dbReference type="ARBA" id="ARBA00023125"/>
    </source>
</evidence>
<dbReference type="GO" id="GO:0003677">
    <property type="term" value="F:DNA binding"/>
    <property type="evidence" value="ECO:0007669"/>
    <property type="project" value="UniProtKB-KW"/>
</dbReference>
<feature type="domain" description="HTH cro/C1-type" evidence="2">
    <location>
        <begin position="3"/>
        <end position="52"/>
    </location>
</feature>
<name>A0A846MZK4_9PROT</name>
<dbReference type="PANTHER" id="PTHR36924:SF1">
    <property type="entry name" value="ANTITOXIN HIGA-1"/>
    <property type="match status" value="1"/>
</dbReference>
<evidence type="ECO:0000313" key="3">
    <source>
        <dbReference type="EMBL" id="NIK88679.1"/>
    </source>
</evidence>
<dbReference type="AlphaFoldDB" id="A0A846MZK4"/>
<keyword evidence="1" id="KW-0238">DNA-binding</keyword>
<reference evidence="3 4" key="1">
    <citation type="submission" date="2020-03" db="EMBL/GenBank/DDBJ databases">
        <title>Genomic Encyclopedia of Type Strains, Phase IV (KMG-IV): sequencing the most valuable type-strain genomes for metagenomic binning, comparative biology and taxonomic classification.</title>
        <authorList>
            <person name="Goeker M."/>
        </authorList>
    </citation>
    <scope>NUCLEOTIDE SEQUENCE [LARGE SCALE GENOMIC DNA]</scope>
    <source>
        <strain evidence="3 4">DSM 19867</strain>
    </source>
</reference>
<dbReference type="InterPro" id="IPR010982">
    <property type="entry name" value="Lambda_DNA-bd_dom_sf"/>
</dbReference>
<dbReference type="CDD" id="cd00093">
    <property type="entry name" value="HTH_XRE"/>
    <property type="match status" value="1"/>
</dbReference>
<dbReference type="Gene3D" id="1.10.260.40">
    <property type="entry name" value="lambda repressor-like DNA-binding domains"/>
    <property type="match status" value="1"/>
</dbReference>
<dbReference type="NCBIfam" id="TIGR02607">
    <property type="entry name" value="antidote_HigA"/>
    <property type="match status" value="1"/>
</dbReference>
<dbReference type="InterPro" id="IPR001387">
    <property type="entry name" value="Cro/C1-type_HTH"/>
</dbReference>
<keyword evidence="4" id="KW-1185">Reference proteome</keyword>
<dbReference type="PANTHER" id="PTHR36924">
    <property type="entry name" value="ANTITOXIN HIGA-1"/>
    <property type="match status" value="1"/>
</dbReference>
<evidence type="ECO:0000313" key="4">
    <source>
        <dbReference type="Proteomes" id="UP000570514"/>
    </source>
</evidence>
<evidence type="ECO:0000259" key="2">
    <source>
        <dbReference type="PROSITE" id="PS50943"/>
    </source>
</evidence>
<organism evidence="3 4">
    <name type="scientific">Rhizomicrobium palustre</name>
    <dbReference type="NCBI Taxonomy" id="189966"/>
    <lineage>
        <taxon>Bacteria</taxon>
        <taxon>Pseudomonadati</taxon>
        <taxon>Pseudomonadota</taxon>
        <taxon>Alphaproteobacteria</taxon>
        <taxon>Micropepsales</taxon>
        <taxon>Micropepsaceae</taxon>
        <taxon>Rhizomicrobium</taxon>
    </lineage>
</organism>
<dbReference type="PROSITE" id="PS50943">
    <property type="entry name" value="HTH_CROC1"/>
    <property type="match status" value="1"/>
</dbReference>
<dbReference type="Proteomes" id="UP000570514">
    <property type="component" value="Unassembled WGS sequence"/>
</dbReference>
<dbReference type="Pfam" id="PF01381">
    <property type="entry name" value="HTH_3"/>
    <property type="match status" value="1"/>
</dbReference>